<dbReference type="PANTHER" id="PTHR43143:SF1">
    <property type="entry name" value="SERINE_THREONINE-PROTEIN PHOSPHATASE CPPED1"/>
    <property type="match status" value="1"/>
</dbReference>
<accession>A0ABP6YG86</accession>
<evidence type="ECO:0000313" key="2">
    <source>
        <dbReference type="EMBL" id="GAA3582249.1"/>
    </source>
</evidence>
<sequence>MKRRKFINQLGVGVVASVMPSTLLSFTPATRGLSKKITFGIVTDVHKDLMPDADQRLEAFVNKATKKNVDFIIQMGDFCFGDNKNKDFMKVWEAFNGPKYHILGNHDMDKNSKEEVMEFWGMHKNYYSFDLGGYHFVVLDANFLYQDGKFIDYKHANFYVNSNLRAYINDQQIEWFKSDLESTQLPTIVFSHQSLWHDVGNRQVLQHIMEKNKQKVICALNGHDHTDFHFHKNSIDYIGINSMSYKWVSGKFESTERFPKELYKEYGNLHHIAGYQDPLYAFVTLKPNGIMKVDGVKSNWMSPSPYDMGMVSDNQDVPFSAEISDYKIKFKTDRI</sequence>
<dbReference type="InterPro" id="IPR029052">
    <property type="entry name" value="Metallo-depent_PP-like"/>
</dbReference>
<name>A0ABP6YG86_9FLAO</name>
<dbReference type="RefSeq" id="WP_345007551.1">
    <property type="nucleotide sequence ID" value="NZ_BAABCY010000092.1"/>
</dbReference>
<dbReference type="Pfam" id="PF00149">
    <property type="entry name" value="Metallophos"/>
    <property type="match status" value="1"/>
</dbReference>
<dbReference type="EMBL" id="BAABCY010000092">
    <property type="protein sequence ID" value="GAA3582249.1"/>
    <property type="molecule type" value="Genomic_DNA"/>
</dbReference>
<feature type="domain" description="Calcineurin-like phosphoesterase" evidence="1">
    <location>
        <begin position="38"/>
        <end position="226"/>
    </location>
</feature>
<evidence type="ECO:0000259" key="1">
    <source>
        <dbReference type="Pfam" id="PF00149"/>
    </source>
</evidence>
<protein>
    <recommendedName>
        <fullName evidence="1">Calcineurin-like phosphoesterase domain-containing protein</fullName>
    </recommendedName>
</protein>
<keyword evidence="3" id="KW-1185">Reference proteome</keyword>
<comment type="caution">
    <text evidence="2">The sequence shown here is derived from an EMBL/GenBank/DDBJ whole genome shotgun (WGS) entry which is preliminary data.</text>
</comment>
<proteinExistence type="predicted"/>
<dbReference type="Gene3D" id="3.60.21.10">
    <property type="match status" value="1"/>
</dbReference>
<evidence type="ECO:0000313" key="3">
    <source>
        <dbReference type="Proteomes" id="UP001500954"/>
    </source>
</evidence>
<dbReference type="PANTHER" id="PTHR43143">
    <property type="entry name" value="METALLOPHOSPHOESTERASE, CALCINEURIN SUPERFAMILY"/>
    <property type="match status" value="1"/>
</dbReference>
<organism evidence="2 3">
    <name type="scientific">Snuella lapsa</name>
    <dbReference type="NCBI Taxonomy" id="870481"/>
    <lineage>
        <taxon>Bacteria</taxon>
        <taxon>Pseudomonadati</taxon>
        <taxon>Bacteroidota</taxon>
        <taxon>Flavobacteriia</taxon>
        <taxon>Flavobacteriales</taxon>
        <taxon>Flavobacteriaceae</taxon>
        <taxon>Snuella</taxon>
    </lineage>
</organism>
<reference evidence="3" key="1">
    <citation type="journal article" date="2019" name="Int. J. Syst. Evol. Microbiol.">
        <title>The Global Catalogue of Microorganisms (GCM) 10K type strain sequencing project: providing services to taxonomists for standard genome sequencing and annotation.</title>
        <authorList>
            <consortium name="The Broad Institute Genomics Platform"/>
            <consortium name="The Broad Institute Genome Sequencing Center for Infectious Disease"/>
            <person name="Wu L."/>
            <person name="Ma J."/>
        </authorList>
    </citation>
    <scope>NUCLEOTIDE SEQUENCE [LARGE SCALE GENOMIC DNA]</scope>
    <source>
        <strain evidence="3">JCM 17111</strain>
    </source>
</reference>
<dbReference type="SUPFAM" id="SSF56300">
    <property type="entry name" value="Metallo-dependent phosphatases"/>
    <property type="match status" value="1"/>
</dbReference>
<dbReference type="InterPro" id="IPR051918">
    <property type="entry name" value="STPP_CPPED1"/>
</dbReference>
<gene>
    <name evidence="2" type="ORF">GCM10022395_33260</name>
</gene>
<dbReference type="InterPro" id="IPR004843">
    <property type="entry name" value="Calcineurin-like_PHP"/>
</dbReference>
<dbReference type="Proteomes" id="UP001500954">
    <property type="component" value="Unassembled WGS sequence"/>
</dbReference>